<organism evidence="2 3">
    <name type="scientific">Tilletia horrida</name>
    <dbReference type="NCBI Taxonomy" id="155126"/>
    <lineage>
        <taxon>Eukaryota</taxon>
        <taxon>Fungi</taxon>
        <taxon>Dikarya</taxon>
        <taxon>Basidiomycota</taxon>
        <taxon>Ustilaginomycotina</taxon>
        <taxon>Exobasidiomycetes</taxon>
        <taxon>Tilletiales</taxon>
        <taxon>Tilletiaceae</taxon>
        <taxon>Tilletia</taxon>
    </lineage>
</organism>
<feature type="region of interest" description="Disordered" evidence="1">
    <location>
        <begin position="311"/>
        <end position="441"/>
    </location>
</feature>
<evidence type="ECO:0000256" key="1">
    <source>
        <dbReference type="SAM" id="MobiDB-lite"/>
    </source>
</evidence>
<comment type="caution">
    <text evidence="2">The sequence shown here is derived from an EMBL/GenBank/DDBJ whole genome shotgun (WGS) entry which is preliminary data.</text>
</comment>
<name>A0AAN6GTX5_9BASI</name>
<keyword evidence="3" id="KW-1185">Reference proteome</keyword>
<dbReference type="Proteomes" id="UP001176517">
    <property type="component" value="Unassembled WGS sequence"/>
</dbReference>
<evidence type="ECO:0000313" key="2">
    <source>
        <dbReference type="EMBL" id="KAK0556543.1"/>
    </source>
</evidence>
<dbReference type="AlphaFoldDB" id="A0AAN6GTX5"/>
<proteinExistence type="predicted"/>
<evidence type="ECO:0000313" key="3">
    <source>
        <dbReference type="Proteomes" id="UP001176517"/>
    </source>
</evidence>
<feature type="compositionally biased region" description="Acidic residues" evidence="1">
    <location>
        <begin position="389"/>
        <end position="408"/>
    </location>
</feature>
<feature type="compositionally biased region" description="Acidic residues" evidence="1">
    <location>
        <begin position="348"/>
        <end position="357"/>
    </location>
</feature>
<reference evidence="2" key="1">
    <citation type="journal article" date="2023" name="PhytoFront">
        <title>Draft Genome Resources of Seven Strains of Tilletia horrida, Causal Agent of Kernel Smut of Rice.</title>
        <authorList>
            <person name="Khanal S."/>
            <person name="Antony Babu S."/>
            <person name="Zhou X.G."/>
        </authorList>
    </citation>
    <scope>NUCLEOTIDE SEQUENCE</scope>
    <source>
        <strain evidence="2">TX6</strain>
    </source>
</reference>
<protein>
    <submittedName>
        <fullName evidence="2">Uncharacterized protein</fullName>
    </submittedName>
</protein>
<dbReference type="EMBL" id="JAPDMZ010000014">
    <property type="protein sequence ID" value="KAK0556543.1"/>
    <property type="molecule type" value="Genomic_DNA"/>
</dbReference>
<gene>
    <name evidence="2" type="ORF">OC846_001112</name>
</gene>
<sequence length="488" mass="55149">MSLPSFIPPNPLVRGERTYTFGRARVLTAGADAFANPTAAATTVPLRSEHLRKVFDILQLSLLRGDGPRAARALRILIRAKEWRHSDLWRYGLAVAGLLGRDAFLSTSRARQYQGSDQDEKLRRLSEEAATLRRLAYLRGLYRAKQAFRADLLVQIVYELIELKRYEEAMRELEFVLDTHPFRNSPTLHLLAGVLTLDSGLHTISTQGGARADISDLPHGVKRVAAHHFERSLSAARRDESEIQHSIESRIEGQRRRDEQHHARRQDLLRKELEKSQQALDRRTDLLLEPAEFARFVEGNKARRKQAALWRRDPGMTRLPSRKKTAQRYQGPASWTAREAHSRLIPESDVDRDEDCVDQLSAVSDDDEEHQIAPSGSAQAEPRTAGDNPDLDDDVHMDENDGDEEDVEQQVADALHALDPTETAHAEGETEDEAEAETYRARQPSVFAVASELISGWNRTEGADGPRIWEAEAAQMYLRQLRSESSND</sequence>
<accession>A0AAN6GTX5</accession>